<organism evidence="1 2">
    <name type="scientific">Candidatus Electrothrix aarhusensis</name>
    <dbReference type="NCBI Taxonomy" id="1859131"/>
    <lineage>
        <taxon>Bacteria</taxon>
        <taxon>Pseudomonadati</taxon>
        <taxon>Thermodesulfobacteriota</taxon>
        <taxon>Desulfobulbia</taxon>
        <taxon>Desulfobulbales</taxon>
        <taxon>Desulfobulbaceae</taxon>
        <taxon>Candidatus Electrothrix</taxon>
    </lineage>
</organism>
<reference evidence="1 2" key="1">
    <citation type="submission" date="2017-01" db="EMBL/GenBank/DDBJ databases">
        <title>The cable genome- insights into the physiology and evolution of filamentous bacteria capable of sulfide oxidation via long distance electron transfer.</title>
        <authorList>
            <person name="Schreiber L."/>
            <person name="Bjerg J.T."/>
            <person name="Boggild A."/>
            <person name="Van De Vossenberg J."/>
            <person name="Meysman F."/>
            <person name="Nielsen L.P."/>
            <person name="Schramm A."/>
            <person name="Kjeldsen K.U."/>
        </authorList>
    </citation>
    <scope>NUCLEOTIDE SEQUENCE [LARGE SCALE GENOMIC DNA]</scope>
    <source>
        <strain evidence="1">MCF</strain>
    </source>
</reference>
<dbReference type="EMBL" id="MTKO01000004">
    <property type="protein sequence ID" value="RWX48195.1"/>
    <property type="molecule type" value="Genomic_DNA"/>
</dbReference>
<proteinExistence type="predicted"/>
<evidence type="ECO:0000313" key="2">
    <source>
        <dbReference type="Proteomes" id="UP000287853"/>
    </source>
</evidence>
<dbReference type="Proteomes" id="UP000287853">
    <property type="component" value="Unassembled WGS sequence"/>
</dbReference>
<evidence type="ECO:0000313" key="1">
    <source>
        <dbReference type="EMBL" id="RWX48195.1"/>
    </source>
</evidence>
<gene>
    <name evidence="1" type="ORF">H206_05231</name>
</gene>
<protein>
    <submittedName>
        <fullName evidence="1">Uncharacterized protein</fullName>
    </submittedName>
</protein>
<sequence>MASRACRLCKAGARYCRKKGLPRCWLRKAKAPRI</sequence>
<accession>A0A3S3SR57</accession>
<name>A0A3S3SR57_9BACT</name>
<dbReference type="AlphaFoldDB" id="A0A3S3SR57"/>
<comment type="caution">
    <text evidence="1">The sequence shown here is derived from an EMBL/GenBank/DDBJ whole genome shotgun (WGS) entry which is preliminary data.</text>
</comment>
<keyword evidence="2" id="KW-1185">Reference proteome</keyword>